<evidence type="ECO:0000313" key="1">
    <source>
        <dbReference type="EMBL" id="CAB4706476.1"/>
    </source>
</evidence>
<name>A0A6J6Q6P3_9ZZZZ</name>
<gene>
    <name evidence="1" type="ORF">UFOPK2399_01699</name>
</gene>
<dbReference type="InterPro" id="IPR020596">
    <property type="entry name" value="rRNA_Ade_Mease_Trfase_CS"/>
</dbReference>
<dbReference type="EMBL" id="CAEZXP010000007">
    <property type="protein sequence ID" value="CAB4706476.1"/>
    <property type="molecule type" value="Genomic_DNA"/>
</dbReference>
<dbReference type="InterPro" id="IPR029063">
    <property type="entry name" value="SAM-dependent_MTases_sf"/>
</dbReference>
<dbReference type="PANTHER" id="PTHR43861">
    <property type="entry name" value="TRANS-ACONITATE 2-METHYLTRANSFERASE-RELATED"/>
    <property type="match status" value="1"/>
</dbReference>
<dbReference type="SUPFAM" id="SSF53335">
    <property type="entry name" value="S-adenosyl-L-methionine-dependent methyltransferases"/>
    <property type="match status" value="1"/>
</dbReference>
<sequence length="246" mass="26308">MPLSIIDPVSGDPGIDRATLPAVDHGIGAMAAAGNYNRWLFSRAAPFLGRRVLDAGAGIGTFTTIALAAGHAVVAVEPDPPIAALLRERLPTVSVTEAVLEELSSALPAEVADSAICFNVIEHIEDDIQALTGIRHALAPGAHLALIVPAHPALFGSIDRTDQHYRRYTRRSLSQALDAAGFDAVDVRYVNPVGVLGWFVAGKILRKPQVPDGPLALYDRLVPLFRLLDALRLPFGLSVWAVARRR</sequence>
<dbReference type="AlphaFoldDB" id="A0A6J6Q6P3"/>
<organism evidence="1">
    <name type="scientific">freshwater metagenome</name>
    <dbReference type="NCBI Taxonomy" id="449393"/>
    <lineage>
        <taxon>unclassified sequences</taxon>
        <taxon>metagenomes</taxon>
        <taxon>ecological metagenomes</taxon>
    </lineage>
</organism>
<proteinExistence type="predicted"/>
<dbReference type="PROSITE" id="PS01131">
    <property type="entry name" value="RRNA_A_DIMETH"/>
    <property type="match status" value="1"/>
</dbReference>
<accession>A0A6J6Q6P3</accession>
<dbReference type="Gene3D" id="3.40.50.150">
    <property type="entry name" value="Vaccinia Virus protein VP39"/>
    <property type="match status" value="1"/>
</dbReference>
<dbReference type="GO" id="GO:0000179">
    <property type="term" value="F:rRNA (adenine-N6,N6-)-dimethyltransferase activity"/>
    <property type="evidence" value="ECO:0007669"/>
    <property type="project" value="InterPro"/>
</dbReference>
<protein>
    <submittedName>
        <fullName evidence="1">Unannotated protein</fullName>
    </submittedName>
</protein>
<dbReference type="Pfam" id="PF13489">
    <property type="entry name" value="Methyltransf_23"/>
    <property type="match status" value="1"/>
</dbReference>
<reference evidence="1" key="1">
    <citation type="submission" date="2020-05" db="EMBL/GenBank/DDBJ databases">
        <authorList>
            <person name="Chiriac C."/>
            <person name="Salcher M."/>
            <person name="Ghai R."/>
            <person name="Kavagutti S V."/>
        </authorList>
    </citation>
    <scope>NUCLEOTIDE SEQUENCE</scope>
</reference>
<dbReference type="CDD" id="cd02440">
    <property type="entry name" value="AdoMet_MTases"/>
    <property type="match status" value="1"/>
</dbReference>